<feature type="domain" description="HTH marR-type" evidence="1">
    <location>
        <begin position="8"/>
        <end position="142"/>
    </location>
</feature>
<dbReference type="InterPro" id="IPR036388">
    <property type="entry name" value="WH-like_DNA-bd_sf"/>
</dbReference>
<dbReference type="PROSITE" id="PS50995">
    <property type="entry name" value="HTH_MARR_2"/>
    <property type="match status" value="1"/>
</dbReference>
<evidence type="ECO:0000259" key="1">
    <source>
        <dbReference type="PROSITE" id="PS50995"/>
    </source>
</evidence>
<reference evidence="2 3" key="1">
    <citation type="submission" date="2016-10" db="EMBL/GenBank/DDBJ databases">
        <authorList>
            <person name="de Groot N.N."/>
        </authorList>
    </citation>
    <scope>NUCLEOTIDE SEQUENCE [LARGE SCALE GENOMIC DNA]</scope>
    <source>
        <strain evidence="2 3">DSM 2179</strain>
    </source>
</reference>
<dbReference type="EMBL" id="FNZK01000002">
    <property type="protein sequence ID" value="SEI97559.1"/>
    <property type="molecule type" value="Genomic_DNA"/>
</dbReference>
<dbReference type="Proteomes" id="UP000199662">
    <property type="component" value="Unassembled WGS sequence"/>
</dbReference>
<dbReference type="RefSeq" id="WP_091828903.1">
    <property type="nucleotide sequence ID" value="NZ_FNZK01000002.1"/>
</dbReference>
<dbReference type="SUPFAM" id="SSF46785">
    <property type="entry name" value="Winged helix' DNA-binding domain"/>
    <property type="match status" value="1"/>
</dbReference>
<sequence>MLKLPDMQSCICGNLRKTTRVITQFYDQHLQSTGLRTTQCALLRSISLHKNIAVGELAAILLMDQSTVTRNIEILNKHGYIQIVPEQQDARKKLISITTDGEHKLEAAIPLWEEAQRKIEQVLGKQFNGFLETLDSINKLGK</sequence>
<proteinExistence type="predicted"/>
<evidence type="ECO:0000313" key="3">
    <source>
        <dbReference type="Proteomes" id="UP000199662"/>
    </source>
</evidence>
<protein>
    <submittedName>
        <fullName evidence="2">DNA-binding transcriptional regulator, MarR family</fullName>
    </submittedName>
</protein>
<dbReference type="AlphaFoldDB" id="A0A1H6UYV7"/>
<dbReference type="InterPro" id="IPR039422">
    <property type="entry name" value="MarR/SlyA-like"/>
</dbReference>
<organism evidence="2 3">
    <name type="scientific">Propionispira arboris</name>
    <dbReference type="NCBI Taxonomy" id="84035"/>
    <lineage>
        <taxon>Bacteria</taxon>
        <taxon>Bacillati</taxon>
        <taxon>Bacillota</taxon>
        <taxon>Negativicutes</taxon>
        <taxon>Selenomonadales</taxon>
        <taxon>Selenomonadaceae</taxon>
        <taxon>Propionispira</taxon>
    </lineage>
</organism>
<keyword evidence="3" id="KW-1185">Reference proteome</keyword>
<name>A0A1H6UYV7_9FIRM</name>
<dbReference type="PANTHER" id="PTHR33164">
    <property type="entry name" value="TRANSCRIPTIONAL REGULATOR, MARR FAMILY"/>
    <property type="match status" value="1"/>
</dbReference>
<gene>
    <name evidence="2" type="ORF">SAMN05660742_102136</name>
</gene>
<dbReference type="InterPro" id="IPR036390">
    <property type="entry name" value="WH_DNA-bd_sf"/>
</dbReference>
<dbReference type="GO" id="GO:0003700">
    <property type="term" value="F:DNA-binding transcription factor activity"/>
    <property type="evidence" value="ECO:0007669"/>
    <property type="project" value="InterPro"/>
</dbReference>
<evidence type="ECO:0000313" key="2">
    <source>
        <dbReference type="EMBL" id="SEI97559.1"/>
    </source>
</evidence>
<dbReference type="GO" id="GO:0003677">
    <property type="term" value="F:DNA binding"/>
    <property type="evidence" value="ECO:0007669"/>
    <property type="project" value="UniProtKB-KW"/>
</dbReference>
<dbReference type="InterPro" id="IPR000835">
    <property type="entry name" value="HTH_MarR-typ"/>
</dbReference>
<dbReference type="SMART" id="SM00347">
    <property type="entry name" value="HTH_MARR"/>
    <property type="match status" value="1"/>
</dbReference>
<dbReference type="STRING" id="84035.SAMN05660742_102136"/>
<dbReference type="PRINTS" id="PR00598">
    <property type="entry name" value="HTHMARR"/>
</dbReference>
<accession>A0A1H6UYV7</accession>
<dbReference type="Pfam" id="PF12802">
    <property type="entry name" value="MarR_2"/>
    <property type="match status" value="1"/>
</dbReference>
<keyword evidence="2" id="KW-0238">DNA-binding</keyword>
<dbReference type="GO" id="GO:0006950">
    <property type="term" value="P:response to stress"/>
    <property type="evidence" value="ECO:0007669"/>
    <property type="project" value="TreeGrafter"/>
</dbReference>
<dbReference type="Gene3D" id="1.10.10.10">
    <property type="entry name" value="Winged helix-like DNA-binding domain superfamily/Winged helix DNA-binding domain"/>
    <property type="match status" value="1"/>
</dbReference>
<dbReference type="PANTHER" id="PTHR33164:SF105">
    <property type="entry name" value="TRANSCRIPTIONAL REPRESSOR PROTEIN-RELATED"/>
    <property type="match status" value="1"/>
</dbReference>